<evidence type="ECO:0000256" key="6">
    <source>
        <dbReference type="ARBA" id="ARBA00022779"/>
    </source>
</evidence>
<reference evidence="14 15" key="1">
    <citation type="submission" date="2011-09" db="EMBL/GenBank/DDBJ databases">
        <title>Complete sequence of chromosome of Thioflavicoccus mobilis 8321.</title>
        <authorList>
            <consortium name="US DOE Joint Genome Institute"/>
            <person name="Lucas S."/>
            <person name="Han J."/>
            <person name="Lapidus A."/>
            <person name="Cheng J.-F."/>
            <person name="Goodwin L."/>
            <person name="Pitluck S."/>
            <person name="Peters L."/>
            <person name="Ovchinnikova G."/>
            <person name="Lu M."/>
            <person name="Detter J.C."/>
            <person name="Han C."/>
            <person name="Tapia R."/>
            <person name="Land M."/>
            <person name="Hauser L."/>
            <person name="Kyrpides N."/>
            <person name="Ivanova N."/>
            <person name="Pagani I."/>
            <person name="Vogl K."/>
            <person name="Liu Z."/>
            <person name="Imhoff J."/>
            <person name="Thiel V."/>
            <person name="Frigaard N.-U."/>
            <person name="Bryant D."/>
            <person name="Woyke T."/>
        </authorList>
    </citation>
    <scope>NUCLEOTIDE SEQUENCE [LARGE SCALE GENOMIC DNA]</scope>
    <source>
        <strain evidence="14 15">8321</strain>
    </source>
</reference>
<dbReference type="KEGG" id="tmb:Thimo_0277"/>
<evidence type="ECO:0000259" key="13">
    <source>
        <dbReference type="Pfam" id="PF01052"/>
    </source>
</evidence>
<keyword evidence="14" id="KW-0966">Cell projection</keyword>
<evidence type="ECO:0000256" key="12">
    <source>
        <dbReference type="SAM" id="MobiDB-lite"/>
    </source>
</evidence>
<keyword evidence="3 11" id="KW-1003">Cell membrane</keyword>
<dbReference type="EMBL" id="CP003051">
    <property type="protein sequence ID" value="AGA89147.1"/>
    <property type="molecule type" value="Genomic_DNA"/>
</dbReference>
<dbReference type="Proteomes" id="UP000010816">
    <property type="component" value="Chromosome"/>
</dbReference>
<feature type="region of interest" description="Disordered" evidence="12">
    <location>
        <begin position="337"/>
        <end position="367"/>
    </location>
</feature>
<keyword evidence="8 11" id="KW-0975">Bacterial flagellum</keyword>
<evidence type="ECO:0000256" key="1">
    <source>
        <dbReference type="ARBA" id="ARBA00011049"/>
    </source>
</evidence>
<comment type="subcellular location">
    <subcellularLocation>
        <location evidence="11">Cell inner membrane</location>
        <topology evidence="11">Peripheral membrane protein</topology>
    </subcellularLocation>
    <subcellularLocation>
        <location evidence="11">Bacterial flagellum basal body</location>
    </subcellularLocation>
</comment>
<dbReference type="GO" id="GO:0005886">
    <property type="term" value="C:plasma membrane"/>
    <property type="evidence" value="ECO:0007669"/>
    <property type="project" value="UniProtKB-SubCell"/>
</dbReference>
<keyword evidence="5 11" id="KW-0997">Cell inner membrane</keyword>
<dbReference type="InterPro" id="IPR001543">
    <property type="entry name" value="FliN-like_C"/>
</dbReference>
<dbReference type="InterPro" id="IPR028976">
    <property type="entry name" value="CheC-like_sf"/>
</dbReference>
<dbReference type="Pfam" id="PF01052">
    <property type="entry name" value="FliMN_C"/>
    <property type="match status" value="1"/>
</dbReference>
<dbReference type="OrthoDB" id="9806941at2"/>
<evidence type="ECO:0000256" key="9">
    <source>
        <dbReference type="ARBA" id="ARBA00025044"/>
    </source>
</evidence>
<dbReference type="Gene3D" id="2.30.330.10">
    <property type="entry name" value="SpoA-like"/>
    <property type="match status" value="1"/>
</dbReference>
<dbReference type="InterPro" id="IPR036429">
    <property type="entry name" value="SpoA-like_sf"/>
</dbReference>
<dbReference type="PANTHER" id="PTHR30034:SF3">
    <property type="entry name" value="FLAGELLAR MOTOR SWITCH PROTEIN FLIM"/>
    <property type="match status" value="1"/>
</dbReference>
<proteinExistence type="inferred from homology"/>
<dbReference type="NCBIfam" id="TIGR01397">
    <property type="entry name" value="fliM_switch"/>
    <property type="match status" value="1"/>
</dbReference>
<dbReference type="SUPFAM" id="SSF103039">
    <property type="entry name" value="CheC-like"/>
    <property type="match status" value="1"/>
</dbReference>
<sequence length="367" mass="40297">MSITDLLTPEELDALLQEAEEGRLAGEHPSAEPRGEVMLYDFSAQDHIVRSSMPTLEMIYEKFSRKVLTTLSGLLRRGVVVELAGIESLRYADWLAKLSPHCGIHLVKVRPLQGAALFLLNAPLVHFLVDAYFGGCNDGEGVDERVLTRKEITDAELRVTRILIEHALRDLETAWEPVYEVALEHAGVETNPLFASIASPPERVIEARFDIQLGTRRESLSHVIPYAMVEPIKALLDNGRISEHADADRRWRESLVEGLQDVTLELRGTLVEVVVPVRRILTMRPGDVLPIDIPKQLPLELERTPVFRGALGFARGKKAVKITEALSVSANPIDASEASSAKTKLGGQAPTDGSRGSTQSRGLAACA</sequence>
<protein>
    <recommendedName>
        <fullName evidence="2 10">Flagellar motor switch protein FliM</fullName>
    </recommendedName>
</protein>
<keyword evidence="14" id="KW-0969">Cilium</keyword>
<dbReference type="Pfam" id="PF02154">
    <property type="entry name" value="FliM"/>
    <property type="match status" value="1"/>
</dbReference>
<dbReference type="CDD" id="cd17908">
    <property type="entry name" value="FliM"/>
    <property type="match status" value="1"/>
</dbReference>
<gene>
    <name evidence="14" type="ORF">Thimo_0277</name>
</gene>
<name>L0GTK9_9GAMM</name>
<evidence type="ECO:0000256" key="2">
    <source>
        <dbReference type="ARBA" id="ARBA00021898"/>
    </source>
</evidence>
<keyword evidence="14" id="KW-0282">Flagellum</keyword>
<dbReference type="STRING" id="765912.Thimo_0277"/>
<dbReference type="AlphaFoldDB" id="L0GTK9"/>
<feature type="domain" description="Flagellar motor switch protein FliN-like C-terminal" evidence="13">
    <location>
        <begin position="259"/>
        <end position="326"/>
    </location>
</feature>
<evidence type="ECO:0000256" key="5">
    <source>
        <dbReference type="ARBA" id="ARBA00022519"/>
    </source>
</evidence>
<dbReference type="GO" id="GO:0071978">
    <property type="term" value="P:bacterial-type flagellum-dependent swarming motility"/>
    <property type="evidence" value="ECO:0007669"/>
    <property type="project" value="TreeGrafter"/>
</dbReference>
<comment type="function">
    <text evidence="9 11">FliM is one of three proteins (FliG, FliN, FliM) that forms the rotor-mounted switch complex (C ring), located at the base of the basal body. This complex interacts with the CheY and CheZ chemotaxis proteins, in addition to contacting components of the motor that determine the direction of flagellar rotation.</text>
</comment>
<dbReference type="PRINTS" id="PR00955">
    <property type="entry name" value="FLGMOTORFLIM"/>
</dbReference>
<evidence type="ECO:0000313" key="15">
    <source>
        <dbReference type="Proteomes" id="UP000010816"/>
    </source>
</evidence>
<accession>L0GTK9</accession>
<dbReference type="SUPFAM" id="SSF101801">
    <property type="entry name" value="Surface presentation of antigens (SPOA)"/>
    <property type="match status" value="1"/>
</dbReference>
<evidence type="ECO:0000256" key="8">
    <source>
        <dbReference type="ARBA" id="ARBA00023143"/>
    </source>
</evidence>
<dbReference type="RefSeq" id="WP_015279297.1">
    <property type="nucleotide sequence ID" value="NC_019940.1"/>
</dbReference>
<evidence type="ECO:0000256" key="10">
    <source>
        <dbReference type="NCBIfam" id="TIGR01397"/>
    </source>
</evidence>
<dbReference type="PATRIC" id="fig|765912.4.peg.277"/>
<dbReference type="HOGENOM" id="CLU_052646_1_2_6"/>
<dbReference type="GO" id="GO:0050918">
    <property type="term" value="P:positive chemotaxis"/>
    <property type="evidence" value="ECO:0007669"/>
    <property type="project" value="TreeGrafter"/>
</dbReference>
<evidence type="ECO:0000256" key="3">
    <source>
        <dbReference type="ARBA" id="ARBA00022475"/>
    </source>
</evidence>
<dbReference type="PANTHER" id="PTHR30034">
    <property type="entry name" value="FLAGELLAR MOTOR SWITCH PROTEIN FLIM"/>
    <property type="match status" value="1"/>
</dbReference>
<dbReference type="InterPro" id="IPR001689">
    <property type="entry name" value="Flag_FliM"/>
</dbReference>
<keyword evidence="4 11" id="KW-0145">Chemotaxis</keyword>
<evidence type="ECO:0000256" key="7">
    <source>
        <dbReference type="ARBA" id="ARBA00023136"/>
    </source>
</evidence>
<comment type="similarity">
    <text evidence="1 11">Belongs to the FliM family.</text>
</comment>
<keyword evidence="6 11" id="KW-0283">Flagellar rotation</keyword>
<evidence type="ECO:0000256" key="4">
    <source>
        <dbReference type="ARBA" id="ARBA00022500"/>
    </source>
</evidence>
<dbReference type="GO" id="GO:0003774">
    <property type="term" value="F:cytoskeletal motor activity"/>
    <property type="evidence" value="ECO:0007669"/>
    <property type="project" value="InterPro"/>
</dbReference>
<dbReference type="eggNOG" id="COG1868">
    <property type="taxonomic scope" value="Bacteria"/>
</dbReference>
<keyword evidence="7 11" id="KW-0472">Membrane</keyword>
<dbReference type="GO" id="GO:0009425">
    <property type="term" value="C:bacterial-type flagellum basal body"/>
    <property type="evidence" value="ECO:0007669"/>
    <property type="project" value="UniProtKB-SubCell"/>
</dbReference>
<dbReference type="PIRSF" id="PIRSF002888">
    <property type="entry name" value="FliM"/>
    <property type="match status" value="1"/>
</dbReference>
<evidence type="ECO:0000313" key="14">
    <source>
        <dbReference type="EMBL" id="AGA89147.1"/>
    </source>
</evidence>
<organism evidence="14 15">
    <name type="scientific">Thioflavicoccus mobilis 8321</name>
    <dbReference type="NCBI Taxonomy" id="765912"/>
    <lineage>
        <taxon>Bacteria</taxon>
        <taxon>Pseudomonadati</taxon>
        <taxon>Pseudomonadota</taxon>
        <taxon>Gammaproteobacteria</taxon>
        <taxon>Chromatiales</taxon>
        <taxon>Chromatiaceae</taxon>
        <taxon>Thioflavicoccus</taxon>
    </lineage>
</organism>
<evidence type="ECO:0000256" key="11">
    <source>
        <dbReference type="PIRNR" id="PIRNR002888"/>
    </source>
</evidence>
<keyword evidence="15" id="KW-1185">Reference proteome</keyword>
<dbReference type="Gene3D" id="3.40.1550.10">
    <property type="entry name" value="CheC-like"/>
    <property type="match status" value="1"/>
</dbReference>